<reference evidence="2" key="1">
    <citation type="journal article" date="2020" name="Nat. Commun.">
        <title>Large-scale genome sequencing of mycorrhizal fungi provides insights into the early evolution of symbiotic traits.</title>
        <authorList>
            <person name="Miyauchi S."/>
            <person name="Kiss E."/>
            <person name="Kuo A."/>
            <person name="Drula E."/>
            <person name="Kohler A."/>
            <person name="Sanchez-Garcia M."/>
            <person name="Morin E."/>
            <person name="Andreopoulos B."/>
            <person name="Barry K.W."/>
            <person name="Bonito G."/>
            <person name="Buee M."/>
            <person name="Carver A."/>
            <person name="Chen C."/>
            <person name="Cichocki N."/>
            <person name="Clum A."/>
            <person name="Culley D."/>
            <person name="Crous P.W."/>
            <person name="Fauchery L."/>
            <person name="Girlanda M."/>
            <person name="Hayes R.D."/>
            <person name="Keri Z."/>
            <person name="LaButti K."/>
            <person name="Lipzen A."/>
            <person name="Lombard V."/>
            <person name="Magnuson J."/>
            <person name="Maillard F."/>
            <person name="Murat C."/>
            <person name="Nolan M."/>
            <person name="Ohm R.A."/>
            <person name="Pangilinan J."/>
            <person name="Pereira M.F."/>
            <person name="Perotto S."/>
            <person name="Peter M."/>
            <person name="Pfister S."/>
            <person name="Riley R."/>
            <person name="Sitrit Y."/>
            <person name="Stielow J.B."/>
            <person name="Szollosi G."/>
            <person name="Zifcakova L."/>
            <person name="Stursova M."/>
            <person name="Spatafora J.W."/>
            <person name="Tedersoo L."/>
            <person name="Vaario L.M."/>
            <person name="Yamada A."/>
            <person name="Yan M."/>
            <person name="Wang P."/>
            <person name="Xu J."/>
            <person name="Bruns T."/>
            <person name="Baldrian P."/>
            <person name="Vilgalys R."/>
            <person name="Dunand C."/>
            <person name="Henrissat B."/>
            <person name="Grigoriev I.V."/>
            <person name="Hibbett D."/>
            <person name="Nagy L.G."/>
            <person name="Martin F.M."/>
        </authorList>
    </citation>
    <scope>NUCLEOTIDE SEQUENCE</scope>
    <source>
        <strain evidence="2">UH-Tt-Lm1</strain>
    </source>
</reference>
<sequence length="104" mass="11463">MVQKGNKIQHADRILEKFQGHLHIAIISCFSVEKAKSVKKAVKQGLTQCIRQTVEILDNCNSSSWSSKGGDNEDKARSGGTKKSHFISRNNTILDSPINHDATS</sequence>
<protein>
    <submittedName>
        <fullName evidence="2">Uncharacterized protein</fullName>
    </submittedName>
</protein>
<feature type="compositionally biased region" description="Polar residues" evidence="1">
    <location>
        <begin position="60"/>
        <end position="69"/>
    </location>
</feature>
<evidence type="ECO:0000313" key="3">
    <source>
        <dbReference type="Proteomes" id="UP000736335"/>
    </source>
</evidence>
<evidence type="ECO:0000256" key="1">
    <source>
        <dbReference type="SAM" id="MobiDB-lite"/>
    </source>
</evidence>
<accession>A0A9P6HPI2</accession>
<proteinExistence type="predicted"/>
<organism evidence="2 3">
    <name type="scientific">Thelephora terrestris</name>
    <dbReference type="NCBI Taxonomy" id="56493"/>
    <lineage>
        <taxon>Eukaryota</taxon>
        <taxon>Fungi</taxon>
        <taxon>Dikarya</taxon>
        <taxon>Basidiomycota</taxon>
        <taxon>Agaricomycotina</taxon>
        <taxon>Agaricomycetes</taxon>
        <taxon>Thelephorales</taxon>
        <taxon>Thelephoraceae</taxon>
        <taxon>Thelephora</taxon>
    </lineage>
</organism>
<dbReference type="Proteomes" id="UP000736335">
    <property type="component" value="Unassembled WGS sequence"/>
</dbReference>
<evidence type="ECO:0000313" key="2">
    <source>
        <dbReference type="EMBL" id="KAF9789849.1"/>
    </source>
</evidence>
<dbReference type="AlphaFoldDB" id="A0A9P6HPI2"/>
<gene>
    <name evidence="2" type="ORF">BJ322DRAFT_1018428</name>
</gene>
<dbReference type="PROSITE" id="PS51257">
    <property type="entry name" value="PROKAR_LIPOPROTEIN"/>
    <property type="match status" value="1"/>
</dbReference>
<comment type="caution">
    <text evidence="2">The sequence shown here is derived from an EMBL/GenBank/DDBJ whole genome shotgun (WGS) entry which is preliminary data.</text>
</comment>
<name>A0A9P6HPI2_9AGAM</name>
<keyword evidence="3" id="KW-1185">Reference proteome</keyword>
<dbReference type="EMBL" id="WIUZ02000003">
    <property type="protein sequence ID" value="KAF9789849.1"/>
    <property type="molecule type" value="Genomic_DNA"/>
</dbReference>
<reference evidence="2" key="2">
    <citation type="submission" date="2020-11" db="EMBL/GenBank/DDBJ databases">
        <authorList>
            <consortium name="DOE Joint Genome Institute"/>
            <person name="Kuo A."/>
            <person name="Miyauchi S."/>
            <person name="Kiss E."/>
            <person name="Drula E."/>
            <person name="Kohler A."/>
            <person name="Sanchez-Garcia M."/>
            <person name="Andreopoulos B."/>
            <person name="Barry K.W."/>
            <person name="Bonito G."/>
            <person name="Buee M."/>
            <person name="Carver A."/>
            <person name="Chen C."/>
            <person name="Cichocki N."/>
            <person name="Clum A."/>
            <person name="Culley D."/>
            <person name="Crous P.W."/>
            <person name="Fauchery L."/>
            <person name="Girlanda M."/>
            <person name="Hayes R."/>
            <person name="Keri Z."/>
            <person name="Labutti K."/>
            <person name="Lipzen A."/>
            <person name="Lombard V."/>
            <person name="Magnuson J."/>
            <person name="Maillard F."/>
            <person name="Morin E."/>
            <person name="Murat C."/>
            <person name="Nolan M."/>
            <person name="Ohm R."/>
            <person name="Pangilinan J."/>
            <person name="Pereira M."/>
            <person name="Perotto S."/>
            <person name="Peter M."/>
            <person name="Riley R."/>
            <person name="Sitrit Y."/>
            <person name="Stielow B."/>
            <person name="Szollosi G."/>
            <person name="Zifcakova L."/>
            <person name="Stursova M."/>
            <person name="Spatafora J.W."/>
            <person name="Tedersoo L."/>
            <person name="Vaario L.-M."/>
            <person name="Yamada A."/>
            <person name="Yan M."/>
            <person name="Wang P."/>
            <person name="Xu J."/>
            <person name="Bruns T."/>
            <person name="Baldrian P."/>
            <person name="Vilgalys R."/>
            <person name="Henrissat B."/>
            <person name="Grigoriev I.V."/>
            <person name="Hibbett D."/>
            <person name="Nagy L.G."/>
            <person name="Martin F.M."/>
        </authorList>
    </citation>
    <scope>NUCLEOTIDE SEQUENCE</scope>
    <source>
        <strain evidence="2">UH-Tt-Lm1</strain>
    </source>
</reference>
<feature type="region of interest" description="Disordered" evidence="1">
    <location>
        <begin position="60"/>
        <end position="104"/>
    </location>
</feature>